<dbReference type="GO" id="GO:0004553">
    <property type="term" value="F:hydrolase activity, hydrolyzing O-glycosyl compounds"/>
    <property type="evidence" value="ECO:0007669"/>
    <property type="project" value="InterPro"/>
</dbReference>
<dbReference type="InterPro" id="IPR017853">
    <property type="entry name" value="GH"/>
</dbReference>
<evidence type="ECO:0000256" key="3">
    <source>
        <dbReference type="ARBA" id="ARBA00023295"/>
    </source>
</evidence>
<dbReference type="Pfam" id="PF01229">
    <property type="entry name" value="Glyco_hydro_39"/>
    <property type="match status" value="1"/>
</dbReference>
<evidence type="ECO:0000256" key="1">
    <source>
        <dbReference type="ARBA" id="ARBA00008875"/>
    </source>
</evidence>
<dbReference type="PROSITE" id="PS01027">
    <property type="entry name" value="GLYCOSYL_HYDROL_F39"/>
    <property type="match status" value="1"/>
</dbReference>
<evidence type="ECO:0000256" key="4">
    <source>
        <dbReference type="PIRSR" id="PIRSR600514-1"/>
    </source>
</evidence>
<dbReference type="PANTHER" id="PTHR12631">
    <property type="entry name" value="ALPHA-L-IDURONIDASE"/>
    <property type="match status" value="1"/>
</dbReference>
<dbReference type="InterPro" id="IPR049165">
    <property type="entry name" value="GH39_as"/>
</dbReference>
<name>A0A941GCP0_NIACI</name>
<evidence type="ECO:0000259" key="5">
    <source>
        <dbReference type="Pfam" id="PF01229"/>
    </source>
</evidence>
<comment type="caution">
    <text evidence="6">The sequence shown here is derived from an EMBL/GenBank/DDBJ whole genome shotgun (WGS) entry which is preliminary data.</text>
</comment>
<protein>
    <submittedName>
        <fullName evidence="6">Xylan 1,4-beta-xylosidase</fullName>
    </submittedName>
</protein>
<dbReference type="InterPro" id="IPR049166">
    <property type="entry name" value="GH39_cat"/>
</dbReference>
<keyword evidence="2" id="KW-0378">Hydrolase</keyword>
<dbReference type="InterPro" id="IPR000514">
    <property type="entry name" value="Glyco_hydro_39"/>
</dbReference>
<gene>
    <name evidence="6" type="ORF">KD144_12495</name>
</gene>
<dbReference type="Gene3D" id="3.20.20.80">
    <property type="entry name" value="Glycosidases"/>
    <property type="match status" value="1"/>
</dbReference>
<sequence length="504" mass="58129">MESIIIASKGEGKLKENWKYCIGTGRLGLALQKEYLDHLKIIQEKIGFKYIRGHGLLSDDVGIYREMKIGEEVKPFYNFTYIDRIFDSFLELNLRPFIEFGFMPELLSSGDQTIFYWKGNVTPPNDYQKWSNLITAVVNHFIERYGIEEVKQWPFEVWNEPNLVNFWKDADKEEYFKLYKVTALAIKAVNQDLQVGGPAICGGADEWIVDFLNFCHRENVPVDFVSRHAYTSLSPKKVTPDYYYQDLVDNTDMLQQFEVVRGLIKESPFSDLPFHITEYNTSYSPINPVHDTPLNATYLARILSEGGDFVDSFSYWTFSDVFEEADVPKALFHGGFGLMALHSIPKPTFHLFSFFNRLGEEVLYRDTQMIITRKENGSITLVAWNEVMAKGEGFEKELVIKIPVSSGEYFMKRQSVDENHANPWKVWKELGRPRFPDKESVETLKEAAIPKLSTAKQKKEADGYLKLSITLTKNEVTLIELRAIVYETQTYEGLDDSLITSYSS</sequence>
<keyword evidence="3" id="KW-0326">Glycosidase</keyword>
<dbReference type="EMBL" id="JAGTPX010000011">
    <property type="protein sequence ID" value="MBR8670371.1"/>
    <property type="molecule type" value="Genomic_DNA"/>
</dbReference>
<evidence type="ECO:0000313" key="6">
    <source>
        <dbReference type="EMBL" id="MBR8670371.1"/>
    </source>
</evidence>
<dbReference type="RefSeq" id="WP_212119227.1">
    <property type="nucleotide sequence ID" value="NZ_JAGTPX020000013.1"/>
</dbReference>
<dbReference type="PANTHER" id="PTHR12631:SF10">
    <property type="entry name" value="BETA-XYLOSIDASE-LIKE PROTEIN-RELATED"/>
    <property type="match status" value="1"/>
</dbReference>
<reference evidence="6" key="1">
    <citation type="submission" date="2021-04" db="EMBL/GenBank/DDBJ databases">
        <title>Genomic analysis of electroactive and textile dye degrading Bacillus circulans strain: DC10 isolated from constructed wetland-microbial fuel cells treating textile dye wastewaters.</title>
        <authorList>
            <person name="Patel D.U."/>
            <person name="Desai C.R."/>
        </authorList>
    </citation>
    <scope>NUCLEOTIDE SEQUENCE</scope>
    <source>
        <strain evidence="6">DC10</strain>
    </source>
</reference>
<dbReference type="AlphaFoldDB" id="A0A941GCP0"/>
<accession>A0A941GCP0</accession>
<dbReference type="SUPFAM" id="SSF51011">
    <property type="entry name" value="Glycosyl hydrolase domain"/>
    <property type="match status" value="1"/>
</dbReference>
<dbReference type="PRINTS" id="PR00745">
    <property type="entry name" value="GLHYDRLASE39"/>
</dbReference>
<organism evidence="6">
    <name type="scientific">Niallia circulans</name>
    <name type="common">Bacillus circulans</name>
    <dbReference type="NCBI Taxonomy" id="1397"/>
    <lineage>
        <taxon>Bacteria</taxon>
        <taxon>Bacillati</taxon>
        <taxon>Bacillota</taxon>
        <taxon>Bacilli</taxon>
        <taxon>Bacillales</taxon>
        <taxon>Bacillaceae</taxon>
        <taxon>Niallia</taxon>
    </lineage>
</organism>
<comment type="similarity">
    <text evidence="1">Belongs to the glycosyl hydrolase 39 family.</text>
</comment>
<dbReference type="InterPro" id="IPR051923">
    <property type="entry name" value="Glycosyl_Hydrolase_39"/>
</dbReference>
<feature type="active site" description="Proton donor" evidence="4">
    <location>
        <position position="160"/>
    </location>
</feature>
<dbReference type="Gene3D" id="2.60.40.1500">
    <property type="entry name" value="Glycosyl hydrolase domain, family 39"/>
    <property type="match status" value="1"/>
</dbReference>
<proteinExistence type="inferred from homology"/>
<dbReference type="GO" id="GO:0005975">
    <property type="term" value="P:carbohydrate metabolic process"/>
    <property type="evidence" value="ECO:0007669"/>
    <property type="project" value="InterPro"/>
</dbReference>
<evidence type="ECO:0000256" key="2">
    <source>
        <dbReference type="ARBA" id="ARBA00022801"/>
    </source>
</evidence>
<dbReference type="SUPFAM" id="SSF51445">
    <property type="entry name" value="(Trans)glycosidases"/>
    <property type="match status" value="1"/>
</dbReference>
<feature type="domain" description="Glycosyl hydrolases family 39 N-terminal catalytic" evidence="5">
    <location>
        <begin position="7"/>
        <end position="464"/>
    </location>
</feature>